<comment type="caution">
    <text evidence="2">The sequence shown here is derived from an EMBL/GenBank/DDBJ whole genome shotgun (WGS) entry which is preliminary data.</text>
</comment>
<dbReference type="RefSeq" id="WP_165245883.1">
    <property type="nucleotide sequence ID" value="NZ_JAAKZV010000450.1"/>
</dbReference>
<accession>A0A6G4UF05</accession>
<keyword evidence="1" id="KW-0812">Transmembrane</keyword>
<organism evidence="2 3">
    <name type="scientific">Streptomyces coryli</name>
    <dbReference type="NCBI Taxonomy" id="1128680"/>
    <lineage>
        <taxon>Bacteria</taxon>
        <taxon>Bacillati</taxon>
        <taxon>Actinomycetota</taxon>
        <taxon>Actinomycetes</taxon>
        <taxon>Kitasatosporales</taxon>
        <taxon>Streptomycetaceae</taxon>
        <taxon>Streptomyces</taxon>
    </lineage>
</organism>
<evidence type="ECO:0000313" key="2">
    <source>
        <dbReference type="EMBL" id="NGN70251.1"/>
    </source>
</evidence>
<dbReference type="EMBL" id="JAAKZV010000450">
    <property type="protein sequence ID" value="NGN70251.1"/>
    <property type="molecule type" value="Genomic_DNA"/>
</dbReference>
<dbReference type="AlphaFoldDB" id="A0A6G4UF05"/>
<keyword evidence="3" id="KW-1185">Reference proteome</keyword>
<evidence type="ECO:0000313" key="3">
    <source>
        <dbReference type="Proteomes" id="UP000481583"/>
    </source>
</evidence>
<keyword evidence="1" id="KW-0472">Membrane</keyword>
<gene>
    <name evidence="2" type="ORF">G5C51_41015</name>
</gene>
<sequence>MQPHGITPPEQQVWDAFTSAREVDLGTGDREADDPAQGADWGPERTIRAEVITALLLGAREPEPGRAAAVSLVGARITGSLELDHTEFDHHLRLIGCWFEQRVNLYGTRTRQLSFNGSHLPGLLASHAAIDGNLRLKRCRSTAEIRLVGTHVTGAVILEQAHLSDAAGEALTADRLHVDNDLLLRDLAVDGVFRLRSAVIGGGAHLRQCRLNGHDGVALDAHRLQVEGDFSAYRLHAGGALGLRGAAITGSLFLRAAQLTNPAGRTLDAIGAQIGSDVVLDEGFTANGRIRLRNTRVGGSVQLDDARVTGSEDVAVDAVRAQVDVDFRANQLHAEGELDLYGITVNGSLQLRTAHLTNPAGRTLDARASRIGADVQLDKDFTADGPITLATAEVGGGIYLRTARLTGPPVTDHSALSLRHVRAREVDLRTVNAAAGRLSLRHATIGVLRDAPESWPESITMDGVAYDQLEQPLTAAERLPWLQRDERGSYHPQPYEQLAATYRRLGHEDDARVILLAKQRARRAQLPRYARAWGLAQDVTVGYGYHPARALGWLLGLLAVGFTVFSIWPPRVLEEDKAPPLNELFYTLDLLLPVINFGQESAYAAHGGGQWLAYILTAAGWILATTVAAGMARALNRQ</sequence>
<feature type="transmembrane region" description="Helical" evidence="1">
    <location>
        <begin position="611"/>
        <end position="632"/>
    </location>
</feature>
<protein>
    <recommendedName>
        <fullName evidence="4">Membrane-associated oxidoreductase</fullName>
    </recommendedName>
</protein>
<dbReference type="Proteomes" id="UP000481583">
    <property type="component" value="Unassembled WGS sequence"/>
</dbReference>
<evidence type="ECO:0000256" key="1">
    <source>
        <dbReference type="SAM" id="Phobius"/>
    </source>
</evidence>
<evidence type="ECO:0008006" key="4">
    <source>
        <dbReference type="Google" id="ProtNLM"/>
    </source>
</evidence>
<reference evidence="2 3" key="1">
    <citation type="submission" date="2020-02" db="EMBL/GenBank/DDBJ databases">
        <title>Whole-genome analyses of novel actinobacteria.</title>
        <authorList>
            <person name="Sahin N."/>
        </authorList>
    </citation>
    <scope>NUCLEOTIDE SEQUENCE [LARGE SCALE GENOMIC DNA]</scope>
    <source>
        <strain evidence="2 3">A7024</strain>
    </source>
</reference>
<keyword evidence="1" id="KW-1133">Transmembrane helix</keyword>
<proteinExistence type="predicted"/>
<name>A0A6G4UF05_9ACTN</name>